<feature type="transmembrane region" description="Helical" evidence="10">
    <location>
        <begin position="116"/>
        <end position="139"/>
    </location>
</feature>
<evidence type="ECO:0000256" key="2">
    <source>
        <dbReference type="ARBA" id="ARBA00010794"/>
    </source>
</evidence>
<dbReference type="Proteomes" id="UP000580250">
    <property type="component" value="Unassembled WGS sequence"/>
</dbReference>
<dbReference type="OrthoDB" id="377083at2759"/>
<dbReference type="EC" id="2.7.1.108" evidence="3"/>
<evidence type="ECO:0000256" key="7">
    <source>
        <dbReference type="ARBA" id="ARBA00022824"/>
    </source>
</evidence>
<accession>A0A6V7Y7D3</accession>
<evidence type="ECO:0000256" key="6">
    <source>
        <dbReference type="ARBA" id="ARBA00022777"/>
    </source>
</evidence>
<dbReference type="PANTHER" id="PTHR13205:SF15">
    <property type="entry name" value="DOLICHOL KINASE"/>
    <property type="match status" value="1"/>
</dbReference>
<dbReference type="EMBL" id="CAJEWN010003420">
    <property type="protein sequence ID" value="CAD2207589.1"/>
    <property type="molecule type" value="Genomic_DNA"/>
</dbReference>
<keyword evidence="4" id="KW-0808">Transferase</keyword>
<dbReference type="GO" id="GO:0043048">
    <property type="term" value="P:dolichyl monophosphate biosynthetic process"/>
    <property type="evidence" value="ECO:0007669"/>
    <property type="project" value="TreeGrafter"/>
</dbReference>
<evidence type="ECO:0000256" key="8">
    <source>
        <dbReference type="ARBA" id="ARBA00022989"/>
    </source>
</evidence>
<evidence type="ECO:0000256" key="1">
    <source>
        <dbReference type="ARBA" id="ARBA00004477"/>
    </source>
</evidence>
<feature type="transmembrane region" description="Helical" evidence="10">
    <location>
        <begin position="151"/>
        <end position="167"/>
    </location>
</feature>
<evidence type="ECO:0000313" key="12">
    <source>
        <dbReference type="Proteomes" id="UP000580250"/>
    </source>
</evidence>
<dbReference type="AlphaFoldDB" id="A0A6V7Y7D3"/>
<evidence type="ECO:0000313" key="11">
    <source>
        <dbReference type="EMBL" id="CAD2207589.1"/>
    </source>
</evidence>
<reference evidence="11 12" key="1">
    <citation type="submission" date="2020-08" db="EMBL/GenBank/DDBJ databases">
        <authorList>
            <person name="Koutsovoulos G."/>
            <person name="Danchin GJ E."/>
        </authorList>
    </citation>
    <scope>NUCLEOTIDE SEQUENCE [LARGE SCALE GENOMIC DNA]</scope>
</reference>
<comment type="subcellular location">
    <subcellularLocation>
        <location evidence="1">Endoplasmic reticulum membrane</location>
        <topology evidence="1">Multi-pass membrane protein</topology>
    </subcellularLocation>
</comment>
<keyword evidence="9 10" id="KW-0472">Membrane</keyword>
<keyword evidence="6" id="KW-0418">Kinase</keyword>
<feature type="transmembrane region" description="Helical" evidence="10">
    <location>
        <begin position="218"/>
        <end position="235"/>
    </location>
</feature>
<evidence type="ECO:0000256" key="3">
    <source>
        <dbReference type="ARBA" id="ARBA00012132"/>
    </source>
</evidence>
<gene>
    <name evidence="11" type="ORF">MENT_LOCUS61538</name>
</gene>
<feature type="transmembrane region" description="Helical" evidence="10">
    <location>
        <begin position="255"/>
        <end position="280"/>
    </location>
</feature>
<protein>
    <recommendedName>
        <fullName evidence="3">dolichol kinase</fullName>
        <ecNumber evidence="3">2.7.1.108</ecNumber>
    </recommendedName>
</protein>
<keyword evidence="8 10" id="KW-1133">Transmembrane helix</keyword>
<feature type="transmembrane region" description="Helical" evidence="10">
    <location>
        <begin position="46"/>
        <end position="64"/>
    </location>
</feature>
<feature type="transmembrane region" description="Helical" evidence="10">
    <location>
        <begin position="76"/>
        <end position="96"/>
    </location>
</feature>
<dbReference type="GO" id="GO:0004168">
    <property type="term" value="F:dolichol kinase activity"/>
    <property type="evidence" value="ECO:0007669"/>
    <property type="project" value="UniProtKB-EC"/>
</dbReference>
<dbReference type="InterPro" id="IPR032974">
    <property type="entry name" value="Polypren_kinase"/>
</dbReference>
<organism evidence="11 12">
    <name type="scientific">Meloidogyne enterolobii</name>
    <name type="common">Root-knot nematode worm</name>
    <name type="synonym">Meloidogyne mayaguensis</name>
    <dbReference type="NCBI Taxonomy" id="390850"/>
    <lineage>
        <taxon>Eukaryota</taxon>
        <taxon>Metazoa</taxon>
        <taxon>Ecdysozoa</taxon>
        <taxon>Nematoda</taxon>
        <taxon>Chromadorea</taxon>
        <taxon>Rhabditida</taxon>
        <taxon>Tylenchina</taxon>
        <taxon>Tylenchomorpha</taxon>
        <taxon>Tylenchoidea</taxon>
        <taxon>Meloidogynidae</taxon>
        <taxon>Meloidogyninae</taxon>
        <taxon>Meloidogyne</taxon>
    </lineage>
</organism>
<name>A0A6V7Y7D3_MELEN</name>
<evidence type="ECO:0000256" key="10">
    <source>
        <dbReference type="SAM" id="Phobius"/>
    </source>
</evidence>
<evidence type="ECO:0000256" key="5">
    <source>
        <dbReference type="ARBA" id="ARBA00022692"/>
    </source>
</evidence>
<evidence type="ECO:0000256" key="9">
    <source>
        <dbReference type="ARBA" id="ARBA00023136"/>
    </source>
</evidence>
<proteinExistence type="inferred from homology"/>
<dbReference type="GO" id="GO:0005789">
    <property type="term" value="C:endoplasmic reticulum membrane"/>
    <property type="evidence" value="ECO:0007669"/>
    <property type="project" value="UniProtKB-SubCell"/>
</dbReference>
<keyword evidence="7" id="KW-0256">Endoplasmic reticulum</keyword>
<evidence type="ECO:0000256" key="4">
    <source>
        <dbReference type="ARBA" id="ARBA00022679"/>
    </source>
</evidence>
<sequence length="365" mass="41709">MFLLINRLLFKCFDLNLYSLKFEYKNSVSKTFMNKDFNSIVYNDKALIGISWIATCSFVVMTLIRKRRFPCESSLIINIYLGLAVFAAYFLFACLVESDLKGTFLILLFRVFDGTYKRLCLLLFWLLCAIESILFSIMINCRQRKANTTHRKFFHLTISLIIISGLYNDPLFLALSGHLMLQIFIIIEIFRNQRIEPWSNFLDQMFLIFIDGQDSHDLILTPIFLLAGMFLPLFMDTTMLYSPNWTLKQRHFSGVLSVGVGDSFAAIVGSRLLLILKIVLFSSIGRFGRIPWPFGLKNKSCKTIEGSIAMFFTQIIASEVIFGFCSLSPSLILSAMVSTIAEAQLNSGDNLIIPFCSAITFYLFE</sequence>
<comment type="caution">
    <text evidence="11">The sequence shown here is derived from an EMBL/GenBank/DDBJ whole genome shotgun (WGS) entry which is preliminary data.</text>
</comment>
<dbReference type="PANTHER" id="PTHR13205">
    <property type="entry name" value="TRANSMEMBRANE PROTEIN 15-RELATED"/>
    <property type="match status" value="1"/>
</dbReference>
<keyword evidence="5 10" id="KW-0812">Transmembrane</keyword>
<comment type="similarity">
    <text evidence="2">Belongs to the polyprenol kinase family.</text>
</comment>